<dbReference type="InterPro" id="IPR036676">
    <property type="entry name" value="PurM-like_C_sf"/>
</dbReference>
<evidence type="ECO:0000259" key="29">
    <source>
        <dbReference type="Pfam" id="PF18198"/>
    </source>
</evidence>
<evidence type="ECO:0000259" key="23">
    <source>
        <dbReference type="Pfam" id="PF12774"/>
    </source>
</evidence>
<evidence type="ECO:0000256" key="7">
    <source>
        <dbReference type="ARBA" id="ARBA00022741"/>
    </source>
</evidence>
<dbReference type="Proteomes" id="UP001281761">
    <property type="component" value="Unassembled WGS sequence"/>
</dbReference>
<dbReference type="InterPro" id="IPR027417">
    <property type="entry name" value="P-loop_NTPase"/>
</dbReference>
<dbReference type="InterPro" id="IPR004273">
    <property type="entry name" value="Dynein_heavy_D6_P-loop"/>
</dbReference>
<evidence type="ECO:0000259" key="27">
    <source>
        <dbReference type="Pfam" id="PF17852"/>
    </source>
</evidence>
<keyword evidence="13" id="KW-0505">Motor protein</keyword>
<feature type="compositionally biased region" description="Basic and acidic residues" evidence="18">
    <location>
        <begin position="226"/>
        <end position="235"/>
    </location>
</feature>
<dbReference type="Pfam" id="PF17857">
    <property type="entry name" value="AAA_lid_1"/>
    <property type="match status" value="1"/>
</dbReference>
<evidence type="ECO:0000256" key="10">
    <source>
        <dbReference type="ARBA" id="ARBA00023017"/>
    </source>
</evidence>
<evidence type="ECO:0000256" key="1">
    <source>
        <dbReference type="ARBA" id="ARBA00004430"/>
    </source>
</evidence>
<evidence type="ECO:0000259" key="28">
    <source>
        <dbReference type="Pfam" id="PF17857"/>
    </source>
</evidence>
<evidence type="ECO:0000259" key="25">
    <source>
        <dbReference type="Pfam" id="PF12780"/>
    </source>
</evidence>
<dbReference type="Gene3D" id="3.40.50.300">
    <property type="entry name" value="P-loop containing nucleotide triphosphate hydrolases"/>
    <property type="match status" value="5"/>
</dbReference>
<feature type="compositionally biased region" description="Acidic residues" evidence="18">
    <location>
        <begin position="151"/>
        <end position="168"/>
    </location>
</feature>
<dbReference type="Gene3D" id="1.20.920.30">
    <property type="match status" value="1"/>
</dbReference>
<keyword evidence="14" id="KW-0206">Cytoskeleton</keyword>
<dbReference type="InterPro" id="IPR024743">
    <property type="entry name" value="Dynein_HC_stalk"/>
</dbReference>
<keyword evidence="6" id="KW-0493">Microtubule</keyword>
<dbReference type="Gene3D" id="3.20.180.20">
    <property type="entry name" value="Dynein heavy chain, N-terminal domain 2"/>
    <property type="match status" value="1"/>
</dbReference>
<dbReference type="Pfam" id="PF12775">
    <property type="entry name" value="AAA_7"/>
    <property type="match status" value="1"/>
</dbReference>
<proteinExistence type="inferred from homology"/>
<feature type="domain" description="PurM-like N-terminal" evidence="19">
    <location>
        <begin position="4949"/>
        <end position="5056"/>
    </location>
</feature>
<dbReference type="InterPro" id="IPR043157">
    <property type="entry name" value="Dynein_AAA1S"/>
</dbReference>
<dbReference type="InterPro" id="IPR023061">
    <property type="entry name" value="SelD_I"/>
</dbReference>
<dbReference type="InterPro" id="IPR024317">
    <property type="entry name" value="Dynein_heavy_chain_D4_dom"/>
</dbReference>
<comment type="caution">
    <text evidence="31">The sequence shown here is derived from an EMBL/GenBank/DDBJ whole genome shotgun (WGS) entry which is preliminary data.</text>
</comment>
<feature type="domain" description="Dynein heavy chain C-terminal" evidence="30">
    <location>
        <begin position="4587"/>
        <end position="4887"/>
    </location>
</feature>
<keyword evidence="5" id="KW-0808">Transferase</keyword>
<dbReference type="InterPro" id="IPR010918">
    <property type="entry name" value="PurM-like_C_dom"/>
</dbReference>
<evidence type="ECO:0000259" key="20">
    <source>
        <dbReference type="Pfam" id="PF02769"/>
    </source>
</evidence>
<evidence type="ECO:0000256" key="2">
    <source>
        <dbReference type="ARBA" id="ARBA00008026"/>
    </source>
</evidence>
<evidence type="ECO:0000259" key="26">
    <source>
        <dbReference type="Pfam" id="PF12781"/>
    </source>
</evidence>
<feature type="domain" description="Dynein heavy chain AAA lid" evidence="29">
    <location>
        <begin position="4444"/>
        <end position="4580"/>
    </location>
</feature>
<dbReference type="Pfam" id="PF12781">
    <property type="entry name" value="AAA_9"/>
    <property type="match status" value="1"/>
</dbReference>
<dbReference type="Gene3D" id="1.20.1270.280">
    <property type="match status" value="1"/>
</dbReference>
<dbReference type="CDD" id="cd02195">
    <property type="entry name" value="SelD"/>
    <property type="match status" value="1"/>
</dbReference>
<evidence type="ECO:0000259" key="30">
    <source>
        <dbReference type="Pfam" id="PF18199"/>
    </source>
</evidence>
<evidence type="ECO:0000313" key="31">
    <source>
        <dbReference type="EMBL" id="KAK2962097.1"/>
    </source>
</evidence>
<feature type="compositionally biased region" description="Basic and acidic residues" evidence="18">
    <location>
        <begin position="124"/>
        <end position="141"/>
    </location>
</feature>
<feature type="compositionally biased region" description="Basic and acidic residues" evidence="18">
    <location>
        <begin position="253"/>
        <end position="279"/>
    </location>
</feature>
<feature type="domain" description="Dynein heavy chain AAA module D4" evidence="25">
    <location>
        <begin position="3154"/>
        <end position="3445"/>
    </location>
</feature>
<dbReference type="Gene3D" id="1.10.287.2620">
    <property type="match status" value="1"/>
</dbReference>
<dbReference type="Gene3D" id="3.10.490.20">
    <property type="match status" value="1"/>
</dbReference>
<feature type="compositionally biased region" description="Acidic residues" evidence="18">
    <location>
        <begin position="717"/>
        <end position="733"/>
    </location>
</feature>
<gene>
    <name evidence="31" type="ORF">BLNAU_2757</name>
</gene>
<dbReference type="SUPFAM" id="SSF56042">
    <property type="entry name" value="PurM C-terminal domain-like"/>
    <property type="match status" value="1"/>
</dbReference>
<keyword evidence="11 17" id="KW-0175">Coiled coil</keyword>
<evidence type="ECO:0000256" key="13">
    <source>
        <dbReference type="ARBA" id="ARBA00023175"/>
    </source>
</evidence>
<feature type="region of interest" description="Disordered" evidence="18">
    <location>
        <begin position="3503"/>
        <end position="3529"/>
    </location>
</feature>
<feature type="region of interest" description="Disordered" evidence="18">
    <location>
        <begin position="5306"/>
        <end position="5334"/>
    </location>
</feature>
<sequence>MHQTEEEEFSDDDYDRTTRREAVLSEFAVVGSKRKFEGENQTTIARLGDSVITPFNMRDEDDEGHWDKHGNFVLNRSEKAHEYEDAWLDEYYEKYGKQPYKPPKVEPKKKKQRKPSDDWTPQEARPEHDKLTKEERDEYNAKVHAAMNDVDSNDDSQLDISEQSESDDPFLAKRRKKVQDDEDLDDDDLDESESEDGEEVDEEGRMTYEQQKAFDRRQERKKKIQKNRELEEKMMNDLADDDGTIRKHKRKQSTPDEKDSDREIDIFGDAKADQEKTRQEMEKLMRTGENDTQKRKGRIEYVGFPSTGKANRQVTGPTLTNNRDGPSQEKGFYSDFAVGRAEATMGGTGYSPLHGKSKKLDFVSGPESTGLPIASVAATTPAVITTTTANMPLQTRSGIQPVPMSLAETQGMTGNYDLPLAEEIALVYPPEVLDPKVFAEYNPAPGKVPRKIHIERAKRKYASLDIDQLLRMVGIDYSIPPDENELCNYLDLETFDNTDFDDLKPIDWINLGKKKDIQARIEHEVYEKRMMSKKERNLKKREAKRKQKRHTQARINEDDEEDAVNDEDLSSSEEDELLAELRGLDEEIVGILNGEIDPSLIKQEKSPSLNQDDEEEESDENEDGDESDSDQITDPALLEGLVAQAQFEENDQPELMYAPRVEAPIPVPARAARFSEDGTARWEPCEVIALLRIRDESNKNEQNQFSQLISAVKPTQEIEEEHNSEQEENSIEDEEVNELEKYIVQKPEHHPIKAIKEVYEVQWGDTTTSVVSRINLMFLAEDPEKFAMRVLWAHQRRKEAELTLKYNLFIESMPTDDIELPSQRSLEKIMELSTLSNTSPLHHPTIAATTHTSNVGSFGTDEQTGMGTNEEYEDDDLDIFDRKRRPLERRQKLARMDTTPFLREVTHMHQKAMNKLIFDQMRREGDEQHAHMFEGVELPPLPQPPPVPEQATVPTPPHMLTLPQAKNELVKQSFMTKPQVIAALAHIRGECNKVIDNRLFCVGVLKGKTVRLDDFSGMQTQTCSSVVSYLNDRWMQSLKQGVVTALETIDKDSQSSNTVGKGWFNLEESNQDVYEVSKLKKFFNTVTFMMQDSLRTMMQKSVEEYVSFFENLTPVRVEVNGMDDVKLVFKIPHAKRGKMNMAIALKKKERDALIRRKMIEQYQNSGEDVPEELLVVEDDAEFDLTPIGDTELTVATLNKHYDIHHHSFQPTKTNQIIVKDLLPPPPPKPISLLTVELEWTVQEGVHSNVALEKLFNVPLQLFDTALESCQEFLHLETQLMPKLFKVKKDTQVDKAISNVLSTAGGEGKKDEDDEQGGTKEKTAKERRKQLPTNIYLLVLDSDDEFAKDRYNRLKNALTNSIEPLHMYVETFAPLHDILTIDPVKFATEQCGDESVSPSQIADLVRQYQQNAENVNVEIPNDMNLGVIMVNNVKLKALLKKKHLDISKALIQTLGKRVSQQATTLIEQYQALLSKLTDRPHTTEELVQKREFLKTIPKELENLNPELEAMKATYDTLEQFDYTFTDDEFKKHWAGYGWSQTIFNEVDETSNNLDRYQKMFEEQLVANQEKFARQLQDITIQVSRLSRHNEIAKVNDVFTEVSKINIQLDEMKKQLREFNTNEGLLGREVTEYPELATTAKKFEGYYLLWTTANNWSHWKVDWKESLWEDLDAPQMETQLQKAMGSMTRCTKLFREVPEPLSIAQTCKGQMEELAPRMPMIVALCNPGMKDRHWKSLEDVVGFDMRPKRSTTMQDMLDLDLGEHLDEVMKIADVAAKEYSLEESLIEMKKEWEDIIFEIKEYKNTKTYVMYGAAEIQEKLDMHLLRTQAMSFSPFKEPHKDAIEKWLSTLQRRQLPVEYKRFQGVDRTWRRLMNQAHAKPSVLQFCEPESLLSQYQEMFNVLESVANGLESYLETKRRAFPRFYFLSSDELLDILSQTKDPTRVQPYLSTCFEAIKSVTFQPDMEITAMTSKEREVVDFVEGIYPEGNVEQWLKEVETCMFTAVREQIVKSLADYKVTPRKVWANKWQGQVVIAVSQIYWTEEIERCIEEGGAKSVEESLKRQLSQLEDLTEIVRGPLTENQRVTIGALITMDVHARDVTKRLIENNIEKITDFDWISQFRYYWEEDDCHVKMMQTDVMYQYEYLGNTSRLVLTPLTDRLYMTLMGAINLHLGGAPAGPAGTGKTETTKDLAKAVAVKCVVFNCSESLKVNAMGKFFKGLAMTGAWSCFDEFNRIDIEVLSVIAQQIATIQNAIMDGVEHFIFEDDDIPLIPTLSIFITMNPGYAGRSELPDNLKALFRPVAVMIPDYALIAEIRLFSFGFKEGFALSKKMVATFKLSSEQLSSQDHYDFGMRAVNTVISAAGNLKHEFPNESEELLLLRALRDTNIPKFLAEDIPLFKGIVSDLFPGVEPMVVDYGKLQDALIETATKNGLQPREAFITKCLQLYETTVLRHGLMLVGPTGGGKSESLTTLSQAMTTLKKQGEEGYDVTILHKLNPKSIPYGDLYGTYDAATNDWKNGILTLLMRECVRDESTTRHWIVCDGPVDAVWIEDMNTVLDDSKKLCLASGEVIPLTPYMNMIFEVEDLKVASPATVSRCGMVYLEPSTTVPPTARVHHWLSSVKVNFSQYAEQLEELCNTYLGVSLDFVRRNCFEAVPTVDANLCMSFFNMMEAQFIPFMPNEAKGETAPSPESLEEFGEVLTSIFVFAIIWSIGATTNLEGRKAFNAFLISQIEENNPEWLAPSSDEDFGPIPAKGTISPFKLIPRCFTLYDFVYNLSTKRWIPWMDTVPEYVIKPKTQFTDMIVPTVDSVRNTKILDMIVQSHRHFLSIGSTGTGKTVAINQYLMGEAPSAYVPIPITFSAQTSAPSTQHMLDDKMERRRTGIVGAPPGSHFVIFVDDLNMPKPEIYGAQPPIELLRQFIDHGGWYIKKDSTTIPFFKIEDVQLIGAMGPPGGGRNPVTNRFLRHFNHLYFTDLEQSSEKTIFSTILSSFLSQFPDNVRGLTNPIVSATIEVYHTIMTELLPTPTKSHYTFNLRDLSKVFQGILTGDPKSLQETSQIIRLWIHETQRVFGDRLVTSTKDIKDRETFGKLLSDQLKKHFQVTWEGVGASNDMMFGDFLAPSSSEVKPYQQITDMEKLKHTLDEALDDYRDAGKGGNLELVMFNYAIQHIARISRVLRQPYGNALLLGVGGSGRQSLTRLAAHIADYTLKTVEIKKGFNRFEWYKSLKEIMKIAGMDAEPTVFLFSDTQLVQEAFLEDINNMLNAGDVPNIWDVNEMETIYTTMRPIAQSLGIIPTKINLFSHFVKRIRSNIHIVLCMSPFGDAFRNRLRMFPSLVTCCTIDWFDPWPDEALRAVAEVKLEETSFELIPFQPPILDDDETEGNSQAQADLLETLGTCEGADLTDKVIEGCVFIHQSVERANDRYLKELRRTNSVTPLSYLELLQTLKTLLKKKKEELKTLKNRLSQGVEKIQSATVEVAKNDAILKDMQPKLEKKSKDVEDMMKQIQKDQEDANEQRSIVKKEEEEASAQASKCQEMRDEATALLEKALPILRTAEKSLEKLNPQDIAEVAGYKAPAKAVVLVLAALCVVMGRPPDRVPDPDHPNQKKDDYLGPARQLVSKPNDLMNAMLNYDKEHLDSKMIAKIEPYVQNEDFVPEKVAKGSKACMSICIWIRALYNFHFTYLDVKPKQELVAKAEKELAIVRATLKEKQDSLNKLEANIRQLEEKFQSAVDEKEALTQQVQNCVTQRDRAFRLTGGLGGECTRWMKEMKDIELLEHNAVGDILISAGTVCYLGPFTSQFRTDLITEWKDFLKTKKIPYTKSANIQTTLADHVAVRQWGLDGLPTDNLSIENGLIMSNARRWPLMIDPQGQANKWIRNMEKGKLDIVKLTEDTFLRTLETAIRFGRPVLIESVGEELDPAIEPVLTRSTFMHKGTEMLKLGDTTLPYNNSFKLYMTTKLPNPRYAPETSVKVTLLNFTVTQTGLEDQLLANVVIAERPDLEEQKNSLMSSNAKMRAKLKELEDQILKMLSETLNPLEDESLVTTLSESKKMSTEIEIKVKEAEETEKQIDETRNTYKPMAVRGSILFFCVADLSAIDPMYQYSLQWFLGLYRQSIEDTEQAADFDTRLSMLIDNFTYLLYQNVCRSLFARHKLMFSFLMVCRILTYEGKIDPEEFRFLISNASTKKQKENPAPDWLTSRAWNDILALSELPTYENIDESVIEKPDEWKVIFDSSLAHREPLPDRFNDLKQFNKLLVLKCIRSDKITEGVQDFVQDNFGKKYVQPPNFNLAKSYRDSNNLRPLIFIISPGTNPVKDLDQFAIEMRMTKKLHSLSLGQGQGVKAEQIINEATENGGWVLLQNCDLYTSWMPELERIVENWKPENVHRDFRLWLTSQPSEKFPVSILQSGIKMTNEPPKGLQANLLRTYESYDPAFLQQAGEHDPSVMHMLLFSLSFFHGVIQERRKFGALGWNIRYDFTVDDLNVCIKQLRHNLETYTEVPYKVLSYLFGEINYGGRVTDFLDRRLIITILDTYICPGVLEEGYHFSPSGKYTSINFDDLKSYIAHIQGYDLNAHPEVFGLHENADITCAMKDTSDLFGNLLAIQPATGSGSSGKTREQIIEEKCKTFQEKIPPLFDYEEASRNFPTSYEESMNTVVVQEVIRYNKLLKVIHTSLEDMLNAMSGKVVMSQALEDMSSSLYNNLLPAMWAQPAYPSMKPLAVWVVDLADRCNFLTDWLTNGTPKAFWISGLFFPQAFLTGTLQNYARKTQIPIDKISFEALIIDNLKDHTEITEKAAEGCYIYGMYLEGARWDSHEHTLAESRPKELYTSFPIMHLNPVQDYVSPDEGVYNCPIYKILTRQGTLSTTGHSTNYVISLDIPSKDSQAHWIKRGAVSISHLNDQPAIPEPDDVKLTDYAVGLGCACKIRASELDGIVSSAAPLESDPNVLVGTESHDDASVVRISDDLATVSTTDFFPPIVNDAYSYGRISAANSLSDIYAMGAKPVTALSIVGFPTSKLPLETLNRILLGAKEKASEAGISITGGQTISTEQPLFGLAVTGLVHPNRFLKNIGAEVNDYLILTKPIGSGIITSALKRHESLVPKASADKVINWMATLNRVASEVVMSEAIRPSVHAMTDITGFGLLGHLKKMLGPKQSSPALLSATLFADNLPFYPSSQELIKNRGLTVYSTSSFSNADFVSEEVVFAPSTQEHHRLLLCDAQTSGGLLIAVSPEKKDELVAKLQKEMGDELGSAVRVIGKIESALPTPTGQRKPLLIRVENSEADSTTPLPESQLEQYLHIVVMDDSVTPPSISYEPHTSFTPHPSSPSSPQTLSRSSPLPTPQFLSPNLVWFFKNCLVTLSNDKLGKVLAEGMLLKLIEGPHIPGRIILMGDAIELSTINNVTVQRLQELERRGVEVLSCQTCLNMLKLVEKVRVGRAGTADEIAAILSDPELQIVSMS</sequence>
<feature type="compositionally biased region" description="Acidic residues" evidence="18">
    <location>
        <begin position="180"/>
        <end position="202"/>
    </location>
</feature>
<feature type="domain" description="Dynein heavy chain ATP-binding dynein motor region" evidence="26">
    <location>
        <begin position="3833"/>
        <end position="4052"/>
    </location>
</feature>
<evidence type="ECO:0000259" key="21">
    <source>
        <dbReference type="Pfam" id="PF03028"/>
    </source>
</evidence>
<evidence type="ECO:0000256" key="15">
    <source>
        <dbReference type="ARBA" id="ARBA00023266"/>
    </source>
</evidence>
<dbReference type="Gene3D" id="6.10.140.1060">
    <property type="match status" value="1"/>
</dbReference>
<dbReference type="Gene3D" id="3.30.1330.10">
    <property type="entry name" value="PurM-like, N-terminal domain"/>
    <property type="match status" value="1"/>
</dbReference>
<evidence type="ECO:0000259" key="24">
    <source>
        <dbReference type="Pfam" id="PF12777"/>
    </source>
</evidence>
<dbReference type="Gene3D" id="1.20.140.100">
    <property type="entry name" value="Dynein heavy chain, N-terminal domain 2"/>
    <property type="match status" value="2"/>
</dbReference>
<accession>A0ABQ9YEA6</accession>
<feature type="domain" description="Dynein heavy chain coiled coil stalk" evidence="24">
    <location>
        <begin position="3459"/>
        <end position="3805"/>
    </location>
</feature>
<dbReference type="Gene3D" id="3.90.650.10">
    <property type="entry name" value="PurM-like C-terminal domain"/>
    <property type="match status" value="1"/>
</dbReference>
<feature type="domain" description="Dynein heavy chain hydrolytic ATP-binding dynein motor region" evidence="23">
    <location>
        <begin position="2138"/>
        <end position="2464"/>
    </location>
</feature>
<dbReference type="Pfam" id="PF12780">
    <property type="entry name" value="AAA_8"/>
    <property type="match status" value="1"/>
</dbReference>
<evidence type="ECO:0000256" key="3">
    <source>
        <dbReference type="ARBA" id="ARBA00008887"/>
    </source>
</evidence>
<feature type="compositionally biased region" description="Basic and acidic residues" evidence="18">
    <location>
        <begin position="3503"/>
        <end position="3520"/>
    </location>
</feature>
<dbReference type="Pfam" id="PF02769">
    <property type="entry name" value="AIRS_C"/>
    <property type="match status" value="1"/>
</dbReference>
<keyword evidence="9" id="KW-0067">ATP-binding</keyword>
<feature type="domain" description="Dynein heavy chain linker" evidence="22">
    <location>
        <begin position="1850"/>
        <end position="2008"/>
    </location>
</feature>
<dbReference type="Gene3D" id="1.10.8.1220">
    <property type="match status" value="1"/>
</dbReference>
<feature type="domain" description="PurM-like C-terminal" evidence="20">
    <location>
        <begin position="5069"/>
        <end position="5255"/>
    </location>
</feature>
<evidence type="ECO:0000256" key="14">
    <source>
        <dbReference type="ARBA" id="ARBA00023212"/>
    </source>
</evidence>
<dbReference type="Pfam" id="PF08393">
    <property type="entry name" value="DHC_N2"/>
    <property type="match status" value="1"/>
</dbReference>
<evidence type="ECO:0000256" key="18">
    <source>
        <dbReference type="SAM" id="MobiDB-lite"/>
    </source>
</evidence>
<dbReference type="EMBL" id="JARBJD010000012">
    <property type="protein sequence ID" value="KAK2962097.1"/>
    <property type="molecule type" value="Genomic_DNA"/>
</dbReference>
<feature type="compositionally biased region" description="Basic and acidic residues" evidence="18">
    <location>
        <begin position="1306"/>
        <end position="1323"/>
    </location>
</feature>
<keyword evidence="16" id="KW-0966">Cell projection</keyword>
<feature type="compositionally biased region" description="Polar residues" evidence="18">
    <location>
        <begin position="851"/>
        <end position="867"/>
    </location>
</feature>
<feature type="compositionally biased region" description="Low complexity" evidence="18">
    <location>
        <begin position="5311"/>
        <end position="5333"/>
    </location>
</feature>
<dbReference type="Gene3D" id="1.20.920.20">
    <property type="match status" value="1"/>
</dbReference>
<dbReference type="NCBIfam" id="NF002098">
    <property type="entry name" value="PRK00943.1"/>
    <property type="match status" value="1"/>
</dbReference>
<evidence type="ECO:0000256" key="17">
    <source>
        <dbReference type="SAM" id="Coils"/>
    </source>
</evidence>
<dbReference type="InterPro" id="IPR016188">
    <property type="entry name" value="PurM-like_N"/>
</dbReference>
<evidence type="ECO:0000256" key="11">
    <source>
        <dbReference type="ARBA" id="ARBA00023054"/>
    </source>
</evidence>
<dbReference type="InterPro" id="IPR041466">
    <property type="entry name" value="Dynein_AAA5_ext"/>
</dbReference>
<feature type="region of interest" description="Disordered" evidence="18">
    <location>
        <begin position="714"/>
        <end position="733"/>
    </location>
</feature>
<feature type="region of interest" description="Disordered" evidence="18">
    <location>
        <begin position="97"/>
        <end position="279"/>
    </location>
</feature>
<dbReference type="InterPro" id="IPR043160">
    <property type="entry name" value="Dynein_C_barrel"/>
</dbReference>
<dbReference type="PANTHER" id="PTHR22878:SF73">
    <property type="entry name" value="DYNEIN AXONEMAL HEAVY CHAIN 1"/>
    <property type="match status" value="1"/>
</dbReference>
<keyword evidence="10" id="KW-0243">Dynein</keyword>
<dbReference type="PANTHER" id="PTHR22878">
    <property type="entry name" value="DYNEIN HEAVY CHAIN 6, AXONEMAL-LIKE-RELATED"/>
    <property type="match status" value="1"/>
</dbReference>
<dbReference type="Pfam" id="PF12774">
    <property type="entry name" value="AAA_6"/>
    <property type="match status" value="1"/>
</dbReference>
<evidence type="ECO:0000256" key="8">
    <source>
        <dbReference type="ARBA" id="ARBA00022777"/>
    </source>
</evidence>
<dbReference type="InterPro" id="IPR035706">
    <property type="entry name" value="AAA_9"/>
</dbReference>
<dbReference type="InterPro" id="IPR041658">
    <property type="entry name" value="AAA_lid_11"/>
</dbReference>
<dbReference type="Pfam" id="PF03028">
    <property type="entry name" value="Dynein_heavy"/>
    <property type="match status" value="1"/>
</dbReference>
<evidence type="ECO:0000256" key="16">
    <source>
        <dbReference type="ARBA" id="ARBA00023273"/>
    </source>
</evidence>
<feature type="compositionally biased region" description="Polar residues" evidence="18">
    <location>
        <begin position="308"/>
        <end position="325"/>
    </location>
</feature>
<dbReference type="Gene3D" id="1.10.8.720">
    <property type="entry name" value="Region D6 of dynein motor"/>
    <property type="match status" value="1"/>
</dbReference>
<dbReference type="InterPro" id="IPR042219">
    <property type="entry name" value="AAA_lid_11_sf"/>
</dbReference>
<dbReference type="Pfam" id="PF18198">
    <property type="entry name" value="AAA_lid_11"/>
    <property type="match status" value="1"/>
</dbReference>
<dbReference type="Pfam" id="PF17852">
    <property type="entry name" value="Dynein_AAA_lid"/>
    <property type="match status" value="1"/>
</dbReference>
<feature type="region of interest" description="Disordered" evidence="18">
    <location>
        <begin position="531"/>
        <end position="576"/>
    </location>
</feature>
<dbReference type="InterPro" id="IPR004536">
    <property type="entry name" value="SPS/SelD"/>
</dbReference>
<evidence type="ECO:0000256" key="9">
    <source>
        <dbReference type="ARBA" id="ARBA00022840"/>
    </source>
</evidence>
<dbReference type="InterPro" id="IPR042228">
    <property type="entry name" value="Dynein_linker_3"/>
</dbReference>
<reference evidence="31 32" key="1">
    <citation type="journal article" date="2022" name="bioRxiv">
        <title>Genomics of Preaxostyla Flagellates Illuminates Evolutionary Transitions and the Path Towards Mitochondrial Loss.</title>
        <authorList>
            <person name="Novak L.V.F."/>
            <person name="Treitli S.C."/>
            <person name="Pyrih J."/>
            <person name="Halakuc P."/>
            <person name="Pipaliya S.V."/>
            <person name="Vacek V."/>
            <person name="Brzon O."/>
            <person name="Soukal P."/>
            <person name="Eme L."/>
            <person name="Dacks J.B."/>
            <person name="Karnkowska A."/>
            <person name="Elias M."/>
            <person name="Hampl V."/>
        </authorList>
    </citation>
    <scope>NUCLEOTIDE SEQUENCE [LARGE SCALE GENOMIC DNA]</scope>
    <source>
        <strain evidence="31">NAU3</strain>
        <tissue evidence="31">Gut</tissue>
    </source>
</reference>
<feature type="compositionally biased region" description="Basic residues" evidence="18">
    <location>
        <begin position="536"/>
        <end position="552"/>
    </location>
</feature>
<feature type="domain" description="Dynein heavy chain 3 AAA+ lid" evidence="28">
    <location>
        <begin position="3004"/>
        <end position="3097"/>
    </location>
</feature>
<keyword evidence="8" id="KW-0418">Kinase</keyword>
<name>A0ABQ9YEA6_9EUKA</name>
<keyword evidence="4" id="KW-0963">Cytoplasm</keyword>
<dbReference type="Pfam" id="PF18199">
    <property type="entry name" value="Dynein_C"/>
    <property type="match status" value="1"/>
</dbReference>
<feature type="domain" description="Dynein heavy chain AAA 5 extension" evidence="27">
    <location>
        <begin position="2630"/>
        <end position="2784"/>
    </location>
</feature>
<feature type="region of interest" description="Disordered" evidence="18">
    <location>
        <begin position="599"/>
        <end position="632"/>
    </location>
</feature>
<evidence type="ECO:0000256" key="12">
    <source>
        <dbReference type="ARBA" id="ARBA00023069"/>
    </source>
</evidence>
<dbReference type="NCBIfam" id="TIGR00476">
    <property type="entry name" value="selD"/>
    <property type="match status" value="1"/>
</dbReference>
<dbReference type="InterPro" id="IPR013602">
    <property type="entry name" value="Dynein_heavy_linker"/>
</dbReference>
<keyword evidence="12" id="KW-0969">Cilium</keyword>
<dbReference type="Pfam" id="PF00586">
    <property type="entry name" value="AIRS"/>
    <property type="match status" value="1"/>
</dbReference>
<keyword evidence="32" id="KW-1185">Reference proteome</keyword>
<feature type="region of interest" description="Disordered" evidence="18">
    <location>
        <begin position="851"/>
        <end position="871"/>
    </location>
</feature>
<feature type="compositionally biased region" description="Acidic residues" evidence="18">
    <location>
        <begin position="557"/>
        <end position="576"/>
    </location>
</feature>
<dbReference type="HAMAP" id="MF_00625">
    <property type="entry name" value="SelD"/>
    <property type="match status" value="1"/>
</dbReference>
<dbReference type="SUPFAM" id="SSF52540">
    <property type="entry name" value="P-loop containing nucleoside triphosphate hydrolases"/>
    <property type="match status" value="4"/>
</dbReference>
<dbReference type="SUPFAM" id="SSF55326">
    <property type="entry name" value="PurM N-terminal domain-like"/>
    <property type="match status" value="1"/>
</dbReference>
<keyword evidence="15" id="KW-0711">Selenium</keyword>
<feature type="region of interest" description="Disordered" evidence="18">
    <location>
        <begin position="1302"/>
        <end position="1326"/>
    </location>
</feature>
<organism evidence="31 32">
    <name type="scientific">Blattamonas nauphoetae</name>
    <dbReference type="NCBI Taxonomy" id="2049346"/>
    <lineage>
        <taxon>Eukaryota</taxon>
        <taxon>Metamonada</taxon>
        <taxon>Preaxostyla</taxon>
        <taxon>Oxymonadida</taxon>
        <taxon>Blattamonas</taxon>
    </lineage>
</organism>
<comment type="similarity">
    <text evidence="3">Belongs to the dynein heavy chain family.</text>
</comment>
<comment type="similarity">
    <text evidence="2">Belongs to the selenophosphate synthase 1 family. Class I subfamily.</text>
</comment>
<comment type="subcellular location">
    <subcellularLocation>
        <location evidence="1">Cytoplasm</location>
        <location evidence="1">Cytoskeleton</location>
        <location evidence="1">Cilium axoneme</location>
    </subcellularLocation>
</comment>
<keyword evidence="7" id="KW-0547">Nucleotide-binding</keyword>
<evidence type="ECO:0000259" key="19">
    <source>
        <dbReference type="Pfam" id="PF00586"/>
    </source>
</evidence>
<evidence type="ECO:0000256" key="4">
    <source>
        <dbReference type="ARBA" id="ARBA00022490"/>
    </source>
</evidence>
<dbReference type="InterPro" id="IPR026983">
    <property type="entry name" value="DHC"/>
</dbReference>
<dbReference type="InterPro" id="IPR042222">
    <property type="entry name" value="Dynein_2_N"/>
</dbReference>
<dbReference type="Gene3D" id="1.20.58.1120">
    <property type="match status" value="1"/>
</dbReference>
<feature type="coiled-coil region" evidence="17">
    <location>
        <begin position="4001"/>
        <end position="4072"/>
    </location>
</feature>
<feature type="compositionally biased region" description="Acidic residues" evidence="18">
    <location>
        <begin position="611"/>
        <end position="631"/>
    </location>
</feature>
<dbReference type="Gene3D" id="1.10.8.710">
    <property type="match status" value="1"/>
</dbReference>
<feature type="coiled-coil region" evidence="17">
    <location>
        <begin position="3689"/>
        <end position="3737"/>
    </location>
</feature>
<dbReference type="InterPro" id="IPR035699">
    <property type="entry name" value="AAA_6"/>
</dbReference>
<feature type="region of interest" description="Disordered" evidence="18">
    <location>
        <begin position="306"/>
        <end position="329"/>
    </location>
</feature>
<dbReference type="Gene3D" id="1.10.472.130">
    <property type="match status" value="1"/>
</dbReference>
<evidence type="ECO:0000256" key="6">
    <source>
        <dbReference type="ARBA" id="ARBA00022701"/>
    </source>
</evidence>
<dbReference type="InterPro" id="IPR041228">
    <property type="entry name" value="Dynein_C"/>
</dbReference>
<dbReference type="InterPro" id="IPR041589">
    <property type="entry name" value="DNAH3_AAA_lid_1"/>
</dbReference>
<dbReference type="InterPro" id="IPR036921">
    <property type="entry name" value="PurM-like_N_sf"/>
</dbReference>
<dbReference type="Pfam" id="PF12777">
    <property type="entry name" value="MT"/>
    <property type="match status" value="1"/>
</dbReference>
<evidence type="ECO:0000259" key="22">
    <source>
        <dbReference type="Pfam" id="PF08393"/>
    </source>
</evidence>
<evidence type="ECO:0000313" key="32">
    <source>
        <dbReference type="Proteomes" id="UP001281761"/>
    </source>
</evidence>
<evidence type="ECO:0000256" key="5">
    <source>
        <dbReference type="ARBA" id="ARBA00022679"/>
    </source>
</evidence>
<feature type="domain" description="Dynein heavy chain region D6 P-loop" evidence="21">
    <location>
        <begin position="4296"/>
        <end position="4408"/>
    </location>
</feature>
<protein>
    <submittedName>
        <fullName evidence="31">Dynein axonemal heavy chain 1</fullName>
    </submittedName>
</protein>